<evidence type="ECO:0000256" key="5">
    <source>
        <dbReference type="ARBA" id="ARBA00022777"/>
    </source>
</evidence>
<dbReference type="RefSeq" id="WP_001128513.1">
    <property type="nucleotide sequence ID" value="NC_009457.1"/>
</dbReference>
<dbReference type="GO" id="GO:0046983">
    <property type="term" value="F:protein dimerization activity"/>
    <property type="evidence" value="ECO:0007669"/>
    <property type="project" value="InterPro"/>
</dbReference>
<evidence type="ECO:0000256" key="9">
    <source>
        <dbReference type="SAM" id="Phobius"/>
    </source>
</evidence>
<dbReference type="AlphaFoldDB" id="A0A0H3AMB0"/>
<gene>
    <name evidence="11" type="ordered locus">VC0395_A0895</name>
</gene>
<organism evidence="11 12">
    <name type="scientific">Vibrio cholerae serotype O1 (strain ATCC 39541 / Classical Ogawa 395 / O395)</name>
    <dbReference type="NCBI Taxonomy" id="345073"/>
    <lineage>
        <taxon>Bacteria</taxon>
        <taxon>Pseudomonadati</taxon>
        <taxon>Pseudomonadota</taxon>
        <taxon>Gammaproteobacteria</taxon>
        <taxon>Vibrionales</taxon>
        <taxon>Vibrionaceae</taxon>
        <taxon>Vibrio</taxon>
    </lineage>
</organism>
<proteinExistence type="predicted"/>
<dbReference type="InterPro" id="IPR011712">
    <property type="entry name" value="Sig_transdc_His_kin_sub3_dim/P"/>
</dbReference>
<dbReference type="Proteomes" id="UP000000249">
    <property type="component" value="Chromosome 1"/>
</dbReference>
<dbReference type="Gene3D" id="3.30.565.10">
    <property type="entry name" value="Histidine kinase-like ATPase, C-terminal domain"/>
    <property type="match status" value="1"/>
</dbReference>
<dbReference type="PANTHER" id="PTHR24421">
    <property type="entry name" value="NITRATE/NITRITE SENSOR PROTEIN NARX-RELATED"/>
    <property type="match status" value="1"/>
</dbReference>
<keyword evidence="6 9" id="KW-1133">Transmembrane helix</keyword>
<evidence type="ECO:0000256" key="7">
    <source>
        <dbReference type="ARBA" id="ARBA00023012"/>
    </source>
</evidence>
<dbReference type="SMART" id="SM00387">
    <property type="entry name" value="HATPase_c"/>
    <property type="match status" value="1"/>
</dbReference>
<dbReference type="GO" id="GO:0005886">
    <property type="term" value="C:plasma membrane"/>
    <property type="evidence" value="ECO:0007669"/>
    <property type="project" value="UniProtKB-SubCell"/>
</dbReference>
<comment type="subcellular location">
    <subcellularLocation>
        <location evidence="1">Cell membrane</location>
        <topology evidence="1">Multi-pass membrane protein</topology>
    </subcellularLocation>
</comment>
<dbReference type="Gene3D" id="3.30.450.20">
    <property type="entry name" value="PAS domain"/>
    <property type="match status" value="1"/>
</dbReference>
<evidence type="ECO:0000256" key="2">
    <source>
        <dbReference type="ARBA" id="ARBA00022475"/>
    </source>
</evidence>
<keyword evidence="2" id="KW-1003">Cell membrane</keyword>
<dbReference type="Pfam" id="PF17200">
    <property type="entry name" value="sCache_2"/>
    <property type="match status" value="1"/>
</dbReference>
<sequence>MPLKAKLILLALLPLLIATASISWISIHQAKTLGQREIEIFRAKLMEERETSLKDSVEVAFDAVRLIASNPNLSEAEAKQQVKAVLTNIRYGSDGYFFAYDAQGTNLVHPIQPELVGQNLWQLQDERGDFLIQALLFQAQSGGGYHQYLWRKPSSGETVPKLSYSAWLDDWEWMIGTGLYIEDLSHEVEKMQAAVNANIDTTFFSVVVILIVTVAVIIVLTLAINLHEHRLADKNLKDLVHKTVLFQEDEKKHLARELHDGINQLLVSSKCHLELLANQLNDPKQIVHLEKSQHSLITAINEVRRISHHLRPSALDDLGLQAALTTLLEDFKLHSQMEIEMLFDTQPGKLKSEVATTLYRVVQESLNNIEKHAKAEKVTVLLQQMGDMLQLMVRDDGVGFSSKEALQKRGIGLRNMRERVEFIGGEFELSSEPQLGTEITVLLKLDGSVYG</sequence>
<dbReference type="InterPro" id="IPR033480">
    <property type="entry name" value="sCache_2"/>
</dbReference>
<dbReference type="InterPro" id="IPR005467">
    <property type="entry name" value="His_kinase_dom"/>
</dbReference>
<dbReference type="PATRIC" id="fig|345073.21.peg.1354"/>
<dbReference type="InterPro" id="IPR017171">
    <property type="entry name" value="Sig_transdc_His_kinase_MctS"/>
</dbReference>
<evidence type="ECO:0000256" key="8">
    <source>
        <dbReference type="ARBA" id="ARBA00023136"/>
    </source>
</evidence>
<keyword evidence="4 9" id="KW-0812">Transmembrane</keyword>
<evidence type="ECO:0000259" key="10">
    <source>
        <dbReference type="PROSITE" id="PS50109"/>
    </source>
</evidence>
<evidence type="ECO:0000256" key="3">
    <source>
        <dbReference type="ARBA" id="ARBA00022679"/>
    </source>
</evidence>
<dbReference type="SMART" id="SM01049">
    <property type="entry name" value="Cache_2"/>
    <property type="match status" value="1"/>
</dbReference>
<reference evidence="11 12" key="1">
    <citation type="submission" date="2007-03" db="EMBL/GenBank/DDBJ databases">
        <authorList>
            <person name="Heidelberg J."/>
        </authorList>
    </citation>
    <scope>NUCLEOTIDE SEQUENCE [LARGE SCALE GENOMIC DNA]</scope>
    <source>
        <strain evidence="12">ATCC 39541 / Classical Ogawa 395 / O395</strain>
    </source>
</reference>
<dbReference type="EC" id="2.7.3.-" evidence="11"/>
<feature type="transmembrane region" description="Helical" evidence="9">
    <location>
        <begin position="203"/>
        <end position="226"/>
    </location>
</feature>
<keyword evidence="7" id="KW-0902">Two-component regulatory system</keyword>
<keyword evidence="8 9" id="KW-0472">Membrane</keyword>
<dbReference type="GO" id="GO:0000155">
    <property type="term" value="F:phosphorelay sensor kinase activity"/>
    <property type="evidence" value="ECO:0007669"/>
    <property type="project" value="InterPro"/>
</dbReference>
<dbReference type="KEGG" id="vcr:VC395_1395"/>
<keyword evidence="3 11" id="KW-0808">Transferase</keyword>
<dbReference type="Gene3D" id="1.20.5.1930">
    <property type="match status" value="1"/>
</dbReference>
<dbReference type="InterPro" id="IPR003594">
    <property type="entry name" value="HATPase_dom"/>
</dbReference>
<dbReference type="eggNOG" id="COG4564">
    <property type="taxonomic scope" value="Bacteria"/>
</dbReference>
<dbReference type="Pfam" id="PF07730">
    <property type="entry name" value="HisKA_3"/>
    <property type="match status" value="1"/>
</dbReference>
<evidence type="ECO:0000256" key="1">
    <source>
        <dbReference type="ARBA" id="ARBA00004651"/>
    </source>
</evidence>
<evidence type="ECO:0000256" key="4">
    <source>
        <dbReference type="ARBA" id="ARBA00022692"/>
    </source>
</evidence>
<dbReference type="EMBL" id="CP000627">
    <property type="protein sequence ID" value="ABQ21640.1"/>
    <property type="molecule type" value="Genomic_DNA"/>
</dbReference>
<dbReference type="PROSITE" id="PS50109">
    <property type="entry name" value="HIS_KIN"/>
    <property type="match status" value="1"/>
</dbReference>
<evidence type="ECO:0000313" key="12">
    <source>
        <dbReference type="Proteomes" id="UP000000249"/>
    </source>
</evidence>
<dbReference type="Pfam" id="PF02518">
    <property type="entry name" value="HATPase_c"/>
    <property type="match status" value="1"/>
</dbReference>
<evidence type="ECO:0000313" key="11">
    <source>
        <dbReference type="EMBL" id="ABQ21640.1"/>
    </source>
</evidence>
<keyword evidence="5 11" id="KW-0418">Kinase</keyword>
<dbReference type="OrthoDB" id="9797605at2"/>
<dbReference type="InterPro" id="IPR050482">
    <property type="entry name" value="Sensor_HK_TwoCompSys"/>
</dbReference>
<dbReference type="PIRSF" id="PIRSF037314">
    <property type="entry name" value="STHK_MctS"/>
    <property type="match status" value="1"/>
</dbReference>
<name>A0A0H3AMB0_VIBC3</name>
<protein>
    <submittedName>
        <fullName evidence="11">Sensor histidine kinase</fullName>
        <ecNumber evidence="11">2.7.3.-</ecNumber>
    </submittedName>
</protein>
<accession>A0A0H3AMB0</accession>
<dbReference type="InterPro" id="IPR036890">
    <property type="entry name" value="HATPase_C_sf"/>
</dbReference>
<dbReference type="CDD" id="cd16917">
    <property type="entry name" value="HATPase_UhpB-NarQ-NarX-like"/>
    <property type="match status" value="1"/>
</dbReference>
<evidence type="ECO:0000256" key="6">
    <source>
        <dbReference type="ARBA" id="ARBA00022989"/>
    </source>
</evidence>
<dbReference type="PANTHER" id="PTHR24421:SF59">
    <property type="entry name" value="OXYGEN SENSOR HISTIDINE KINASE NREB"/>
    <property type="match status" value="1"/>
</dbReference>
<feature type="domain" description="Histidine kinase" evidence="10">
    <location>
        <begin position="253"/>
        <end position="447"/>
    </location>
</feature>
<dbReference type="SUPFAM" id="SSF55874">
    <property type="entry name" value="ATPase domain of HSP90 chaperone/DNA topoisomerase II/histidine kinase"/>
    <property type="match status" value="1"/>
</dbReference>
<dbReference type="KEGG" id="vco:VC0395_A0895"/>